<evidence type="ECO:0000313" key="2">
    <source>
        <dbReference type="EMBL" id="UWZ84481.1"/>
    </source>
</evidence>
<gene>
    <name evidence="2" type="ORF">MOP44_00765</name>
</gene>
<dbReference type="Gene3D" id="2.130.10.130">
    <property type="entry name" value="Integrin alpha, N-terminal"/>
    <property type="match status" value="1"/>
</dbReference>
<organism evidence="2 3">
    <name type="scientific">Occallatibacter riparius</name>
    <dbReference type="NCBI Taxonomy" id="1002689"/>
    <lineage>
        <taxon>Bacteria</taxon>
        <taxon>Pseudomonadati</taxon>
        <taxon>Acidobacteriota</taxon>
        <taxon>Terriglobia</taxon>
        <taxon>Terriglobales</taxon>
        <taxon>Acidobacteriaceae</taxon>
        <taxon>Occallatibacter</taxon>
    </lineage>
</organism>
<evidence type="ECO:0000313" key="3">
    <source>
        <dbReference type="Proteomes" id="UP001059380"/>
    </source>
</evidence>
<proteinExistence type="predicted"/>
<feature type="compositionally biased region" description="Low complexity" evidence="1">
    <location>
        <begin position="199"/>
        <end position="221"/>
    </location>
</feature>
<dbReference type="RefSeq" id="WP_260793986.1">
    <property type="nucleotide sequence ID" value="NZ_CP093313.1"/>
</dbReference>
<dbReference type="EMBL" id="CP093313">
    <property type="protein sequence ID" value="UWZ84481.1"/>
    <property type="molecule type" value="Genomic_DNA"/>
</dbReference>
<evidence type="ECO:0000256" key="1">
    <source>
        <dbReference type="SAM" id="MobiDB-lite"/>
    </source>
</evidence>
<protein>
    <submittedName>
        <fullName evidence="2">VCBS repeat-containing protein</fullName>
    </submittedName>
</protein>
<name>A0A9J7BPM2_9BACT</name>
<feature type="region of interest" description="Disordered" evidence="1">
    <location>
        <begin position="198"/>
        <end position="221"/>
    </location>
</feature>
<dbReference type="SUPFAM" id="SSF69318">
    <property type="entry name" value="Integrin alpha N-terminal domain"/>
    <property type="match status" value="1"/>
</dbReference>
<reference evidence="2" key="1">
    <citation type="submission" date="2021-04" db="EMBL/GenBank/DDBJ databases">
        <title>Phylogenetic analysis of Acidobacteriaceae.</title>
        <authorList>
            <person name="Qiu L."/>
            <person name="Zhang Q."/>
        </authorList>
    </citation>
    <scope>NUCLEOTIDE SEQUENCE</scope>
    <source>
        <strain evidence="2">DSM 25168</strain>
    </source>
</reference>
<sequence length="221" mass="23532">MKLRPTIFGIVVSMLFLLVPSLRAQDGLRGALSREATMVHQLLGFEQHLAAADFDNDQLPDGALLLPAGFSSGERSFRVELHITSGNGGVITFSTAERGLSISALDVNRDGAPDIVIEKAFTHQRLDVYLNDGHGAFHKGRLEDFTAPDPSAPKWQSSTEQFSPSVCLPATRSSEAAGIQNACAAYLDDTRDCGLSFDAPRVQSPASAASPSRGPPSLLAL</sequence>
<dbReference type="InterPro" id="IPR028994">
    <property type="entry name" value="Integrin_alpha_N"/>
</dbReference>
<dbReference type="KEGG" id="orp:MOP44_00765"/>
<dbReference type="AlphaFoldDB" id="A0A9J7BPM2"/>
<accession>A0A9J7BPM2</accession>
<dbReference type="Proteomes" id="UP001059380">
    <property type="component" value="Chromosome"/>
</dbReference>
<keyword evidence="3" id="KW-1185">Reference proteome</keyword>